<feature type="binding site" evidence="1">
    <location>
        <position position="149"/>
    </location>
    <ligand>
        <name>ATP</name>
        <dbReference type="ChEBI" id="CHEBI:30616"/>
    </ligand>
</feature>
<dbReference type="Pfam" id="PF07714">
    <property type="entry name" value="PK_Tyr_Ser-Thr"/>
    <property type="match status" value="1"/>
</dbReference>
<dbReference type="Gene3D" id="3.30.200.20">
    <property type="entry name" value="Phosphorylase Kinase, domain 1"/>
    <property type="match status" value="1"/>
</dbReference>
<evidence type="ECO:0000313" key="3">
    <source>
        <dbReference type="EMBL" id="CAA3001683.1"/>
    </source>
</evidence>
<keyword evidence="1" id="KW-0547">Nucleotide-binding</keyword>
<feature type="domain" description="Protein kinase" evidence="2">
    <location>
        <begin position="121"/>
        <end position="388"/>
    </location>
</feature>
<accession>A0A8S0T9A8</accession>
<dbReference type="InterPro" id="IPR001245">
    <property type="entry name" value="Ser-Thr/Tyr_kinase_cat_dom"/>
</dbReference>
<dbReference type="OrthoDB" id="1736040at2759"/>
<dbReference type="Gramene" id="OE9A046762T1">
    <property type="protein sequence ID" value="OE9A046762C1"/>
    <property type="gene ID" value="OE9A046762"/>
</dbReference>
<keyword evidence="4" id="KW-1185">Reference proteome</keyword>
<keyword evidence="3" id="KW-0808">Transferase</keyword>
<dbReference type="PANTHER" id="PTHR48010:SF1">
    <property type="entry name" value="PROTEIN KINASE DOMAIN-CONTAINING PROTEIN"/>
    <property type="match status" value="1"/>
</dbReference>
<evidence type="ECO:0000256" key="1">
    <source>
        <dbReference type="PROSITE-ProRule" id="PRU10141"/>
    </source>
</evidence>
<dbReference type="InterPro" id="IPR000719">
    <property type="entry name" value="Prot_kinase_dom"/>
</dbReference>
<proteinExistence type="predicted"/>
<comment type="caution">
    <text evidence="3">The sequence shown here is derived from an EMBL/GenBank/DDBJ whole genome shotgun (WGS) entry which is preliminary data.</text>
</comment>
<dbReference type="PROSITE" id="PS00107">
    <property type="entry name" value="PROTEIN_KINASE_ATP"/>
    <property type="match status" value="1"/>
</dbReference>
<name>A0A8S0T9A8_OLEEU</name>
<dbReference type="InterPro" id="IPR050994">
    <property type="entry name" value="At_inactive_RLKs"/>
</dbReference>
<gene>
    <name evidence="3" type="ORF">OLEA9_A046762</name>
</gene>
<dbReference type="PROSITE" id="PS50011">
    <property type="entry name" value="PROTEIN_KINASE_DOM"/>
    <property type="match status" value="1"/>
</dbReference>
<evidence type="ECO:0000313" key="4">
    <source>
        <dbReference type="Proteomes" id="UP000594638"/>
    </source>
</evidence>
<dbReference type="GO" id="GO:0005524">
    <property type="term" value="F:ATP binding"/>
    <property type="evidence" value="ECO:0007669"/>
    <property type="project" value="UniProtKB-UniRule"/>
</dbReference>
<reference evidence="3 4" key="1">
    <citation type="submission" date="2019-12" db="EMBL/GenBank/DDBJ databases">
        <authorList>
            <person name="Alioto T."/>
            <person name="Alioto T."/>
            <person name="Gomez Garrido J."/>
        </authorList>
    </citation>
    <scope>NUCLEOTIDE SEQUENCE [LARGE SCALE GENOMIC DNA]</scope>
</reference>
<dbReference type="AlphaFoldDB" id="A0A8S0T9A8"/>
<keyword evidence="3" id="KW-0675">Receptor</keyword>
<dbReference type="GO" id="GO:0004672">
    <property type="term" value="F:protein kinase activity"/>
    <property type="evidence" value="ECO:0007669"/>
    <property type="project" value="InterPro"/>
</dbReference>
<protein>
    <submittedName>
        <fullName evidence="3">Probable inactive receptor kinase At4g23740</fullName>
    </submittedName>
</protein>
<organism evidence="3 4">
    <name type="scientific">Olea europaea subsp. europaea</name>
    <dbReference type="NCBI Taxonomy" id="158383"/>
    <lineage>
        <taxon>Eukaryota</taxon>
        <taxon>Viridiplantae</taxon>
        <taxon>Streptophyta</taxon>
        <taxon>Embryophyta</taxon>
        <taxon>Tracheophyta</taxon>
        <taxon>Spermatophyta</taxon>
        <taxon>Magnoliopsida</taxon>
        <taxon>eudicotyledons</taxon>
        <taxon>Gunneridae</taxon>
        <taxon>Pentapetalae</taxon>
        <taxon>asterids</taxon>
        <taxon>lamiids</taxon>
        <taxon>Lamiales</taxon>
        <taxon>Oleaceae</taxon>
        <taxon>Oleeae</taxon>
        <taxon>Olea</taxon>
    </lineage>
</organism>
<sequence length="399" mass="44485">MVLAYDNWERLVEATLKREQFRQLCRQISRSSSSVSTLSDFSFMSSNPEGSSSLQRNFSFMSSNPEGSSSLQQNFPATQPAIINSRESKSQKKEKSVSKVEPKLVFVKGYNLAIELQDLLRAPSTFLGKGAFGTAYMAALSNGVRVVVKRLRELSVDETEFKRQMEVTASIRHENVVPLRGYCTFKDNKLMLYDYYSHGSVHAMLREKRSKDQILLDWETRLGIVIGAATGIAHIHAQCDGKLVHGNIKASNIFLNSQQYGCVSDLGLATLVTPIGPPVMRTAGYRVPETINTRKVSQASDVYSFGIVILELLTGKSPSRAGVLNLVKWVRSIVQKEGTTKVFDSELLHFPDKEEEMVNMLQIALSCVARKPEQRPKMLAIVTMVKNIRRTNAGSYSSS</sequence>
<dbReference type="Proteomes" id="UP000594638">
    <property type="component" value="Unassembled WGS sequence"/>
</dbReference>
<keyword evidence="3" id="KW-0418">Kinase</keyword>
<dbReference type="FunFam" id="1.10.510.10:FF:000095">
    <property type="entry name" value="protein STRUBBELIG-RECEPTOR FAMILY 8"/>
    <property type="match status" value="1"/>
</dbReference>
<dbReference type="Gene3D" id="1.10.510.10">
    <property type="entry name" value="Transferase(Phosphotransferase) domain 1"/>
    <property type="match status" value="1"/>
</dbReference>
<dbReference type="PANTHER" id="PTHR48010">
    <property type="entry name" value="OS05G0588300 PROTEIN"/>
    <property type="match status" value="1"/>
</dbReference>
<dbReference type="EMBL" id="CACTIH010005775">
    <property type="protein sequence ID" value="CAA3001683.1"/>
    <property type="molecule type" value="Genomic_DNA"/>
</dbReference>
<keyword evidence="1" id="KW-0067">ATP-binding</keyword>
<dbReference type="SUPFAM" id="SSF56112">
    <property type="entry name" value="Protein kinase-like (PK-like)"/>
    <property type="match status" value="1"/>
</dbReference>
<dbReference type="InterPro" id="IPR011009">
    <property type="entry name" value="Kinase-like_dom_sf"/>
</dbReference>
<evidence type="ECO:0000259" key="2">
    <source>
        <dbReference type="PROSITE" id="PS50011"/>
    </source>
</evidence>
<dbReference type="InterPro" id="IPR017441">
    <property type="entry name" value="Protein_kinase_ATP_BS"/>
</dbReference>